<dbReference type="GO" id="GO:0003735">
    <property type="term" value="F:structural constituent of ribosome"/>
    <property type="evidence" value="ECO:0007669"/>
    <property type="project" value="InterPro"/>
</dbReference>
<feature type="compositionally biased region" description="Basic and acidic residues" evidence="1">
    <location>
        <begin position="61"/>
        <end position="70"/>
    </location>
</feature>
<feature type="region of interest" description="Disordered" evidence="1">
    <location>
        <begin position="48"/>
        <end position="72"/>
    </location>
</feature>
<dbReference type="PANTHER" id="PTHR13329">
    <property type="entry name" value="MITOCHONDRIAL RIBOSOMAL PROTEIN S18B"/>
    <property type="match status" value="1"/>
</dbReference>
<dbReference type="InterPro" id="IPR036870">
    <property type="entry name" value="Ribosomal_bS18_sf"/>
</dbReference>
<dbReference type="WBParaSite" id="ACRNAN_scaffold1254.g8568.t1">
    <property type="protein sequence ID" value="ACRNAN_scaffold1254.g8568.t1"/>
    <property type="gene ID" value="ACRNAN_scaffold1254.g8568"/>
</dbReference>
<keyword evidence="2" id="KW-1185">Reference proteome</keyword>
<dbReference type="AlphaFoldDB" id="A0A914CNI1"/>
<dbReference type="SUPFAM" id="SSF46911">
    <property type="entry name" value="Ribosomal protein S18"/>
    <property type="match status" value="1"/>
</dbReference>
<protein>
    <submittedName>
        <fullName evidence="3">Uncharacterized protein</fullName>
    </submittedName>
</protein>
<dbReference type="GO" id="GO:0032543">
    <property type="term" value="P:mitochondrial translation"/>
    <property type="evidence" value="ECO:0007669"/>
    <property type="project" value="InterPro"/>
</dbReference>
<name>A0A914CNI1_9BILA</name>
<proteinExistence type="predicted"/>
<dbReference type="PANTHER" id="PTHR13329:SF2">
    <property type="entry name" value="SMALL RIBOSOMAL SUBUNIT PROTEIN MS40"/>
    <property type="match status" value="1"/>
</dbReference>
<dbReference type="GO" id="GO:0005739">
    <property type="term" value="C:mitochondrion"/>
    <property type="evidence" value="ECO:0007669"/>
    <property type="project" value="TreeGrafter"/>
</dbReference>
<dbReference type="InterPro" id="IPR040054">
    <property type="entry name" value="MRPS18B"/>
</dbReference>
<dbReference type="Proteomes" id="UP000887540">
    <property type="component" value="Unplaced"/>
</dbReference>
<sequence>MLTALRSATFSKSFSPSFIEAFDGYNLIQKRDKQFGYTINWQQEDSEEGVKRKKKYRPTPRQREHPEANRNSRYRFGQIHKEILEGKKPPSEVAGMAFNPIPRKKHLMKPEYTVEEQIAYMYSKAYLKAYGGMEIWRWWKRQGRGQSVRFWHKPRLRCLDKYGILNMNNACPVCRDEYLFFDYRNPLLIEQFLIPSSMQPLPILKCGLCIEQYIKLKVELLKAKEHCTIDWGCESRFYDFKELYGDKWTPTERDRELEKLHWYDQEERRHLSRGNSRVEFSPHEHPLIAFDPHNKDQNNWWDIYWERHIKFAKGPITWKIEDPWMPKDDDGIS</sequence>
<evidence type="ECO:0000313" key="2">
    <source>
        <dbReference type="Proteomes" id="UP000887540"/>
    </source>
</evidence>
<evidence type="ECO:0000256" key="1">
    <source>
        <dbReference type="SAM" id="MobiDB-lite"/>
    </source>
</evidence>
<evidence type="ECO:0000313" key="3">
    <source>
        <dbReference type="WBParaSite" id="ACRNAN_scaffold1254.g8568.t1"/>
    </source>
</evidence>
<organism evidence="2 3">
    <name type="scientific">Acrobeloides nanus</name>
    <dbReference type="NCBI Taxonomy" id="290746"/>
    <lineage>
        <taxon>Eukaryota</taxon>
        <taxon>Metazoa</taxon>
        <taxon>Ecdysozoa</taxon>
        <taxon>Nematoda</taxon>
        <taxon>Chromadorea</taxon>
        <taxon>Rhabditida</taxon>
        <taxon>Tylenchina</taxon>
        <taxon>Cephalobomorpha</taxon>
        <taxon>Cephaloboidea</taxon>
        <taxon>Cephalobidae</taxon>
        <taxon>Acrobeloides</taxon>
    </lineage>
</organism>
<reference evidence="3" key="1">
    <citation type="submission" date="2022-11" db="UniProtKB">
        <authorList>
            <consortium name="WormBaseParasite"/>
        </authorList>
    </citation>
    <scope>IDENTIFICATION</scope>
</reference>
<feature type="compositionally biased region" description="Basic residues" evidence="1">
    <location>
        <begin position="51"/>
        <end position="60"/>
    </location>
</feature>
<accession>A0A914CNI1</accession>